<dbReference type="EMBL" id="KV417329">
    <property type="protein sequence ID" value="KZO91060.1"/>
    <property type="molecule type" value="Genomic_DNA"/>
</dbReference>
<dbReference type="AlphaFoldDB" id="A0A167GZ67"/>
<evidence type="ECO:0000313" key="3">
    <source>
        <dbReference type="Proteomes" id="UP000076738"/>
    </source>
</evidence>
<protein>
    <submittedName>
        <fullName evidence="2">Uncharacterized protein</fullName>
    </submittedName>
</protein>
<sequence length="74" mass="8460">MPQINVYDDHDIINGFGLYHDKWMHAPIFLYIDHVAWEYHALFQLQPSSKGKQPEDRSGMSVLSNVGEEAIDGS</sequence>
<proteinExistence type="predicted"/>
<keyword evidence="3" id="KW-1185">Reference proteome</keyword>
<dbReference type="Proteomes" id="UP000076738">
    <property type="component" value="Unassembled WGS sequence"/>
</dbReference>
<name>A0A167GZ67_CALVF</name>
<evidence type="ECO:0000313" key="2">
    <source>
        <dbReference type="EMBL" id="KZO91060.1"/>
    </source>
</evidence>
<organism evidence="2 3">
    <name type="scientific">Calocera viscosa (strain TUFC12733)</name>
    <dbReference type="NCBI Taxonomy" id="1330018"/>
    <lineage>
        <taxon>Eukaryota</taxon>
        <taxon>Fungi</taxon>
        <taxon>Dikarya</taxon>
        <taxon>Basidiomycota</taxon>
        <taxon>Agaricomycotina</taxon>
        <taxon>Dacrymycetes</taxon>
        <taxon>Dacrymycetales</taxon>
        <taxon>Dacrymycetaceae</taxon>
        <taxon>Calocera</taxon>
    </lineage>
</organism>
<dbReference type="PANTHER" id="PTHR46689:SF1">
    <property type="entry name" value="PHOD-LIKE PHOSPHATASE DOMAIN-CONTAINING PROTEIN"/>
    <property type="match status" value="1"/>
</dbReference>
<dbReference type="GO" id="GO:0016020">
    <property type="term" value="C:membrane"/>
    <property type="evidence" value="ECO:0007669"/>
    <property type="project" value="TreeGrafter"/>
</dbReference>
<dbReference type="PANTHER" id="PTHR46689">
    <property type="entry name" value="MEMBRANE PROTEIN, PUTATIVE-RELATED"/>
    <property type="match status" value="1"/>
</dbReference>
<accession>A0A167GZ67</accession>
<evidence type="ECO:0000256" key="1">
    <source>
        <dbReference type="SAM" id="MobiDB-lite"/>
    </source>
</evidence>
<dbReference type="OrthoDB" id="2419400at2759"/>
<feature type="region of interest" description="Disordered" evidence="1">
    <location>
        <begin position="48"/>
        <end position="74"/>
    </location>
</feature>
<gene>
    <name evidence="2" type="ORF">CALVIDRAFT_542119</name>
</gene>
<reference evidence="2 3" key="1">
    <citation type="journal article" date="2016" name="Mol. Biol. Evol.">
        <title>Comparative Genomics of Early-Diverging Mushroom-Forming Fungi Provides Insights into the Origins of Lignocellulose Decay Capabilities.</title>
        <authorList>
            <person name="Nagy L.G."/>
            <person name="Riley R."/>
            <person name="Tritt A."/>
            <person name="Adam C."/>
            <person name="Daum C."/>
            <person name="Floudas D."/>
            <person name="Sun H."/>
            <person name="Yadav J.S."/>
            <person name="Pangilinan J."/>
            <person name="Larsson K.H."/>
            <person name="Matsuura K."/>
            <person name="Barry K."/>
            <person name="Labutti K."/>
            <person name="Kuo R."/>
            <person name="Ohm R.A."/>
            <person name="Bhattacharya S.S."/>
            <person name="Shirouzu T."/>
            <person name="Yoshinaga Y."/>
            <person name="Martin F.M."/>
            <person name="Grigoriev I.V."/>
            <person name="Hibbett D.S."/>
        </authorList>
    </citation>
    <scope>NUCLEOTIDE SEQUENCE [LARGE SCALE GENOMIC DNA]</scope>
    <source>
        <strain evidence="2 3">TUFC12733</strain>
    </source>
</reference>